<sequence length="33" mass="3708">MNTKQQRGIQPMVNQLLGLYGQEKHDGRGVVVL</sequence>
<name>A0A4R6QT09_9BURK</name>
<protein>
    <submittedName>
        <fullName evidence="1">Uncharacterized protein</fullName>
    </submittedName>
</protein>
<accession>A0A4R6QT09</accession>
<keyword evidence="2" id="KW-1185">Reference proteome</keyword>
<comment type="caution">
    <text evidence="1">The sequence shown here is derived from an EMBL/GenBank/DDBJ whole genome shotgun (WGS) entry which is preliminary data.</text>
</comment>
<organism evidence="1 2">
    <name type="scientific">Roseateles toxinivorans</name>
    <dbReference type="NCBI Taxonomy" id="270368"/>
    <lineage>
        <taxon>Bacteria</taxon>
        <taxon>Pseudomonadati</taxon>
        <taxon>Pseudomonadota</taxon>
        <taxon>Betaproteobacteria</taxon>
        <taxon>Burkholderiales</taxon>
        <taxon>Sphaerotilaceae</taxon>
        <taxon>Roseateles</taxon>
    </lineage>
</organism>
<dbReference type="InParanoid" id="A0A4R6QT09"/>
<proteinExistence type="predicted"/>
<reference evidence="1 2" key="1">
    <citation type="submission" date="2019-03" db="EMBL/GenBank/DDBJ databases">
        <title>Genomic Encyclopedia of Type Strains, Phase IV (KMG-IV): sequencing the most valuable type-strain genomes for metagenomic binning, comparative biology and taxonomic classification.</title>
        <authorList>
            <person name="Goeker M."/>
        </authorList>
    </citation>
    <scope>NUCLEOTIDE SEQUENCE [LARGE SCALE GENOMIC DNA]</scope>
    <source>
        <strain evidence="1 2">DSM 16998</strain>
    </source>
</reference>
<dbReference type="Proteomes" id="UP000295361">
    <property type="component" value="Unassembled WGS sequence"/>
</dbReference>
<dbReference type="EMBL" id="SNXS01000002">
    <property type="protein sequence ID" value="TDP72981.1"/>
    <property type="molecule type" value="Genomic_DNA"/>
</dbReference>
<dbReference type="AlphaFoldDB" id="A0A4R6QT09"/>
<evidence type="ECO:0000313" key="1">
    <source>
        <dbReference type="EMBL" id="TDP72981.1"/>
    </source>
</evidence>
<evidence type="ECO:0000313" key="2">
    <source>
        <dbReference type="Proteomes" id="UP000295361"/>
    </source>
</evidence>
<gene>
    <name evidence="1" type="ORF">DES47_102727</name>
</gene>